<dbReference type="KEGG" id="awe:JG540_06240"/>
<feature type="transmembrane region" description="Helical" evidence="2">
    <location>
        <begin position="56"/>
        <end position="76"/>
    </location>
</feature>
<evidence type="ECO:0000313" key="3">
    <source>
        <dbReference type="EMBL" id="QQM66694.1"/>
    </source>
</evidence>
<organism evidence="3 4">
    <name type="scientific">Actinomyces weissii</name>
    <dbReference type="NCBI Taxonomy" id="675090"/>
    <lineage>
        <taxon>Bacteria</taxon>
        <taxon>Bacillati</taxon>
        <taxon>Actinomycetota</taxon>
        <taxon>Actinomycetes</taxon>
        <taxon>Actinomycetales</taxon>
        <taxon>Actinomycetaceae</taxon>
        <taxon>Actinomyces</taxon>
    </lineage>
</organism>
<evidence type="ECO:0000256" key="2">
    <source>
        <dbReference type="SAM" id="Phobius"/>
    </source>
</evidence>
<feature type="transmembrane region" description="Helical" evidence="2">
    <location>
        <begin position="146"/>
        <end position="170"/>
    </location>
</feature>
<keyword evidence="2" id="KW-1133">Transmembrane helix</keyword>
<protein>
    <submittedName>
        <fullName evidence="3">ABC transporter permease</fullName>
    </submittedName>
</protein>
<proteinExistence type="predicted"/>
<dbReference type="AlphaFoldDB" id="A0A7T7M8K9"/>
<keyword evidence="2" id="KW-0812">Transmembrane</keyword>
<name>A0A7T7M8K9_9ACTO</name>
<keyword evidence="4" id="KW-1185">Reference proteome</keyword>
<accession>A0A7T7M8K9</accession>
<gene>
    <name evidence="3" type="ORF">JG540_06240</name>
</gene>
<feature type="transmembrane region" description="Helical" evidence="2">
    <location>
        <begin position="182"/>
        <end position="204"/>
    </location>
</feature>
<dbReference type="Proteomes" id="UP000595895">
    <property type="component" value="Chromosome"/>
</dbReference>
<feature type="transmembrane region" description="Helical" evidence="2">
    <location>
        <begin position="266"/>
        <end position="284"/>
    </location>
</feature>
<sequence>MSAQTKTKEVPVAPSPQVRTPRARDPRAAAPLTASLAASPLAAVRLELAKMRRLRTLPVVALLAGATVALSSMNLFAASARPGFSDPAEHLWEGLLLGYGMMAAITGPVLVSVLASRQTDIEHSGAGWTLFATAGHTPGALCRAKLAALALVVVPTVVAQSVGLVLVARLAGVSVPWQAGPWVSYTVGLILVDLVFCAFHVWLAAVQENQLVGVGVGLLGAFVAVYMLLAPQWVTRLVPWGYYAMVCCARISGTGRAGAEYVTPPWGWVLGFLLLAAALFAAATRRLDRIER</sequence>
<feature type="region of interest" description="Disordered" evidence="1">
    <location>
        <begin position="1"/>
        <end position="29"/>
    </location>
</feature>
<keyword evidence="2" id="KW-0472">Membrane</keyword>
<dbReference type="Pfam" id="PF12730">
    <property type="entry name" value="ABC2_membrane_4"/>
    <property type="match status" value="1"/>
</dbReference>
<feature type="transmembrane region" description="Helical" evidence="2">
    <location>
        <begin position="96"/>
        <end position="115"/>
    </location>
</feature>
<feature type="transmembrane region" description="Helical" evidence="2">
    <location>
        <begin position="211"/>
        <end position="229"/>
    </location>
</feature>
<dbReference type="RefSeq" id="WP_200274784.1">
    <property type="nucleotide sequence ID" value="NZ_CP066802.1"/>
</dbReference>
<reference evidence="3 4" key="1">
    <citation type="submission" date="2020-12" db="EMBL/GenBank/DDBJ databases">
        <authorList>
            <person name="Zhou J."/>
        </authorList>
    </citation>
    <scope>NUCLEOTIDE SEQUENCE [LARGE SCALE GENOMIC DNA]</scope>
    <source>
        <strain evidence="3 4">CCUG 61299</strain>
    </source>
</reference>
<dbReference type="EMBL" id="CP066802">
    <property type="protein sequence ID" value="QQM66694.1"/>
    <property type="molecule type" value="Genomic_DNA"/>
</dbReference>
<evidence type="ECO:0000256" key="1">
    <source>
        <dbReference type="SAM" id="MobiDB-lite"/>
    </source>
</evidence>
<evidence type="ECO:0000313" key="4">
    <source>
        <dbReference type="Proteomes" id="UP000595895"/>
    </source>
</evidence>